<sequence length="160" mass="17674">MERGRGRASLGAEQRSESLWGGSLGWGERPLFLVLPPPFILHAGTSGARAPLRTPFRPPPPFPTSVRLPAVSCPRGLQKAWRRGRDLQEICPSEKQLVCWSLLMYVRSGLPFTSLCAFGKLKGSTDNYLPLPFHLFHLVPSLCLHTCLQLTPCSLNLLAT</sequence>
<gene>
    <name evidence="1" type="ORF">DPEC_G00007610</name>
</gene>
<reference evidence="1" key="1">
    <citation type="submission" date="2021-05" db="EMBL/GenBank/DDBJ databases">
        <authorList>
            <person name="Pan Q."/>
            <person name="Jouanno E."/>
            <person name="Zahm M."/>
            <person name="Klopp C."/>
            <person name="Cabau C."/>
            <person name="Louis A."/>
            <person name="Berthelot C."/>
            <person name="Parey E."/>
            <person name="Roest Crollius H."/>
            <person name="Montfort J."/>
            <person name="Robinson-Rechavi M."/>
            <person name="Bouchez O."/>
            <person name="Lampietro C."/>
            <person name="Lopez Roques C."/>
            <person name="Donnadieu C."/>
            <person name="Postlethwait J."/>
            <person name="Bobe J."/>
            <person name="Dillon D."/>
            <person name="Chandos A."/>
            <person name="von Hippel F."/>
            <person name="Guiguen Y."/>
        </authorList>
    </citation>
    <scope>NUCLEOTIDE SEQUENCE</scope>
    <source>
        <strain evidence="1">YG-Jan2019</strain>
    </source>
</reference>
<proteinExistence type="predicted"/>
<accession>A0ACC2HKX0</accession>
<protein>
    <submittedName>
        <fullName evidence="1">Uncharacterized protein</fullName>
    </submittedName>
</protein>
<keyword evidence="2" id="KW-1185">Reference proteome</keyword>
<organism evidence="1 2">
    <name type="scientific">Dallia pectoralis</name>
    <name type="common">Alaska blackfish</name>
    <dbReference type="NCBI Taxonomy" id="75939"/>
    <lineage>
        <taxon>Eukaryota</taxon>
        <taxon>Metazoa</taxon>
        <taxon>Chordata</taxon>
        <taxon>Craniata</taxon>
        <taxon>Vertebrata</taxon>
        <taxon>Euteleostomi</taxon>
        <taxon>Actinopterygii</taxon>
        <taxon>Neopterygii</taxon>
        <taxon>Teleostei</taxon>
        <taxon>Protacanthopterygii</taxon>
        <taxon>Esociformes</taxon>
        <taxon>Umbridae</taxon>
        <taxon>Dallia</taxon>
    </lineage>
</organism>
<dbReference type="EMBL" id="CM055728">
    <property type="protein sequence ID" value="KAJ8016477.1"/>
    <property type="molecule type" value="Genomic_DNA"/>
</dbReference>
<name>A0ACC2HKX0_DALPE</name>
<evidence type="ECO:0000313" key="1">
    <source>
        <dbReference type="EMBL" id="KAJ8016477.1"/>
    </source>
</evidence>
<evidence type="ECO:0000313" key="2">
    <source>
        <dbReference type="Proteomes" id="UP001157502"/>
    </source>
</evidence>
<dbReference type="Proteomes" id="UP001157502">
    <property type="component" value="Chromosome 1"/>
</dbReference>
<comment type="caution">
    <text evidence="1">The sequence shown here is derived from an EMBL/GenBank/DDBJ whole genome shotgun (WGS) entry which is preliminary data.</text>
</comment>